<keyword evidence="9" id="KW-0686">Riboflavin biosynthesis</keyword>
<feature type="binding site" evidence="19">
    <location>
        <position position="340"/>
    </location>
    <ligand>
        <name>substrate</name>
    </ligand>
</feature>
<feature type="domain" description="CMP/dCMP-type deaminase" evidence="21">
    <location>
        <begin position="44"/>
        <end position="166"/>
    </location>
</feature>
<dbReference type="AlphaFoldDB" id="A0A1Z5HPF5"/>
<evidence type="ECO:0000256" key="3">
    <source>
        <dbReference type="ARBA" id="ARBA00004910"/>
    </source>
</evidence>
<dbReference type="Pfam" id="PF00383">
    <property type="entry name" value="dCMP_cyt_deam_1"/>
    <property type="match status" value="1"/>
</dbReference>
<evidence type="ECO:0000256" key="16">
    <source>
        <dbReference type="ARBA" id="ARBA00049861"/>
    </source>
</evidence>
<reference evidence="23" key="1">
    <citation type="journal article" date="2017" name="Appl. Environ. Microbiol.">
        <title>Genomic analysis of Calderihabitans maritimus KKC1, a thermophilic hydrogenogenic carboxydotrophic bacterium isolated from marine sediment.</title>
        <authorList>
            <person name="Omae K."/>
            <person name="Yoneda Y."/>
            <person name="Fukuyama Y."/>
            <person name="Yoshida T."/>
            <person name="Sako Y."/>
        </authorList>
    </citation>
    <scope>NUCLEOTIDE SEQUENCE [LARGE SCALE GENOMIC DNA]</scope>
    <source>
        <strain evidence="23">KKC1</strain>
    </source>
</reference>
<proteinExistence type="inferred from homology"/>
<feature type="binding site" evidence="19">
    <location>
        <position position="243"/>
    </location>
    <ligand>
        <name>NADP(+)</name>
        <dbReference type="ChEBI" id="CHEBI:58349"/>
    </ligand>
</feature>
<evidence type="ECO:0000256" key="8">
    <source>
        <dbReference type="ARBA" id="ARBA00019930"/>
    </source>
</evidence>
<dbReference type="CDD" id="cd01284">
    <property type="entry name" value="Riboflavin_deaminase-reductase"/>
    <property type="match status" value="1"/>
</dbReference>
<comment type="cofactor">
    <cofactor evidence="20">
        <name>Zn(2+)</name>
        <dbReference type="ChEBI" id="CHEBI:29105"/>
    </cofactor>
    <text evidence="20">Binds 1 zinc ion.</text>
</comment>
<dbReference type="PIRSF" id="PIRSF006769">
    <property type="entry name" value="RibD"/>
    <property type="match status" value="1"/>
</dbReference>
<evidence type="ECO:0000256" key="12">
    <source>
        <dbReference type="ARBA" id="ARBA00022833"/>
    </source>
</evidence>
<feature type="binding site" evidence="19">
    <location>
        <position position="213"/>
    </location>
    <ligand>
        <name>NADP(+)</name>
        <dbReference type="ChEBI" id="CHEBI:58349"/>
    </ligand>
</feature>
<feature type="binding site" evidence="19">
    <location>
        <position position="211"/>
    </location>
    <ligand>
        <name>substrate</name>
    </ligand>
</feature>
<dbReference type="PROSITE" id="PS00903">
    <property type="entry name" value="CYT_DCMP_DEAMINASES_1"/>
    <property type="match status" value="1"/>
</dbReference>
<dbReference type="GO" id="GO:0008703">
    <property type="term" value="F:5-amino-6-(5-phosphoribosylamino)uracil reductase activity"/>
    <property type="evidence" value="ECO:0007669"/>
    <property type="project" value="UniProtKB-EC"/>
</dbReference>
<evidence type="ECO:0000313" key="23">
    <source>
        <dbReference type="Proteomes" id="UP000197032"/>
    </source>
</evidence>
<dbReference type="EC" id="1.1.1.193" evidence="7"/>
<dbReference type="PROSITE" id="PS51747">
    <property type="entry name" value="CYT_DCMP_DEAMINASES_2"/>
    <property type="match status" value="1"/>
</dbReference>
<feature type="binding site" evidence="20">
    <location>
        <position position="93"/>
    </location>
    <ligand>
        <name>Zn(2+)</name>
        <dbReference type="ChEBI" id="CHEBI:29105"/>
        <note>catalytic</note>
    </ligand>
</feature>
<evidence type="ECO:0000256" key="6">
    <source>
        <dbReference type="ARBA" id="ARBA00012766"/>
    </source>
</evidence>
<feature type="binding site" evidence="19">
    <location>
        <position position="266"/>
    </location>
    <ligand>
        <name>NADP(+)</name>
        <dbReference type="ChEBI" id="CHEBI:58349"/>
    </ligand>
</feature>
<feature type="binding site" evidence="19">
    <location>
        <position position="197"/>
    </location>
    <ligand>
        <name>NADP(+)</name>
        <dbReference type="ChEBI" id="CHEBI:58349"/>
    </ligand>
</feature>
<dbReference type="Pfam" id="PF01872">
    <property type="entry name" value="RibD_C"/>
    <property type="match status" value="1"/>
</dbReference>
<dbReference type="InterPro" id="IPR002734">
    <property type="entry name" value="RibDG_C"/>
</dbReference>
<keyword evidence="15" id="KW-0511">Multifunctional enzyme</keyword>
<evidence type="ECO:0000256" key="13">
    <source>
        <dbReference type="ARBA" id="ARBA00022857"/>
    </source>
</evidence>
<dbReference type="FunFam" id="3.40.140.10:FF:000025">
    <property type="entry name" value="Riboflavin biosynthesis protein RibD"/>
    <property type="match status" value="1"/>
</dbReference>
<comment type="pathway">
    <text evidence="2">Cofactor biosynthesis; riboflavin biosynthesis; 5-amino-6-(D-ribitylamino)uracil from GTP: step 2/4.</text>
</comment>
<comment type="function">
    <text evidence="1">Converts 2,5-diamino-6-(ribosylamino)-4(3h)-pyrimidinone 5'-phosphate into 5-amino-6-(ribosylamino)-2,4(1h,3h)-pyrimidinedione 5'-phosphate.</text>
</comment>
<gene>
    <name evidence="22" type="ORF">KKC1_05780</name>
</gene>
<dbReference type="InterPro" id="IPR050765">
    <property type="entry name" value="Riboflavin_Biosynth_HTPR"/>
</dbReference>
<feature type="binding site" evidence="19">
    <location>
        <position position="247"/>
    </location>
    <ligand>
        <name>substrate</name>
    </ligand>
</feature>
<dbReference type="GO" id="GO:0009231">
    <property type="term" value="P:riboflavin biosynthetic process"/>
    <property type="evidence" value="ECO:0007669"/>
    <property type="project" value="UniProtKB-UniPathway"/>
</dbReference>
<evidence type="ECO:0000313" key="22">
    <source>
        <dbReference type="EMBL" id="GAW91416.1"/>
    </source>
</evidence>
<dbReference type="InterPro" id="IPR024072">
    <property type="entry name" value="DHFR-like_dom_sf"/>
</dbReference>
<dbReference type="InterPro" id="IPR016192">
    <property type="entry name" value="APOBEC/CMP_deaminase_Zn-bd"/>
</dbReference>
<keyword evidence="14" id="KW-0560">Oxidoreductase</keyword>
<evidence type="ECO:0000256" key="4">
    <source>
        <dbReference type="ARBA" id="ARBA00005259"/>
    </source>
</evidence>
<protein>
    <recommendedName>
        <fullName evidence="8">Riboflavin biosynthesis protein RibD</fullName>
        <ecNumber evidence="7">1.1.1.193</ecNumber>
        <ecNumber evidence="6">3.5.4.26</ecNumber>
    </recommendedName>
</protein>
<feature type="active site" description="Proton donor" evidence="18">
    <location>
        <position position="95"/>
    </location>
</feature>
<dbReference type="Proteomes" id="UP000197032">
    <property type="component" value="Unassembled WGS sequence"/>
</dbReference>
<evidence type="ECO:0000256" key="5">
    <source>
        <dbReference type="ARBA" id="ARBA00007417"/>
    </source>
</evidence>
<evidence type="ECO:0000256" key="10">
    <source>
        <dbReference type="ARBA" id="ARBA00022723"/>
    </source>
</evidence>
<evidence type="ECO:0000256" key="7">
    <source>
        <dbReference type="ARBA" id="ARBA00013173"/>
    </source>
</evidence>
<dbReference type="InterPro" id="IPR004794">
    <property type="entry name" value="Eubact_RibD"/>
</dbReference>
<dbReference type="SUPFAM" id="SSF53597">
    <property type="entry name" value="Dihydrofolate reductase-like"/>
    <property type="match status" value="1"/>
</dbReference>
<comment type="caution">
    <text evidence="22">The sequence shown here is derived from an EMBL/GenBank/DDBJ whole genome shotgun (WGS) entry which is preliminary data.</text>
</comment>
<evidence type="ECO:0000256" key="2">
    <source>
        <dbReference type="ARBA" id="ARBA00004882"/>
    </source>
</evidence>
<dbReference type="NCBIfam" id="TIGR00326">
    <property type="entry name" value="eubact_ribD"/>
    <property type="match status" value="1"/>
</dbReference>
<comment type="similarity">
    <text evidence="5">In the C-terminal section; belongs to the HTP reductase family.</text>
</comment>
<evidence type="ECO:0000256" key="17">
    <source>
        <dbReference type="ARBA" id="ARBA00049886"/>
    </source>
</evidence>
<sequence length="413" mass="44917">MKVWRGEGRQAIFLTRYKYKVYLIRRAFLPRGKLRGFLLRGVVTMDEFFMREALNLARNGLGRTSPNPAVGALIVKEGRVIGRGYHRKAGTPHAEILALREAGKEAEGATLYVNLEPCSHYGRTPPCSEAIIKAGIKRVVAAMVDPNPKVAGRGLAHLKAAGIKVKVGVLEEEARKLNEFFIKHITTGFPFVTLKGAMTLDGKIATVTGDSRWVTGPLAREYVHQLRDQYDAIMVGVGTVLADDPLLTTRLPEGQGRDPVRVIVDSRLRIPLEAKVVNISEKSSAPTIVATTNLADPERKKVLEDKGVEVLTVNHKDSRVDLNHLMMLLGQRGIISVLLEGGAQLNASAIEAGIVDKILMFIAPKIIGGSLAPGPVGGRGIEKMQEALLLHEVEVTTIGADVLISAYIRKGED</sequence>
<dbReference type="Gene3D" id="3.40.140.10">
    <property type="entry name" value="Cytidine Deaminase, domain 2"/>
    <property type="match status" value="1"/>
</dbReference>
<evidence type="ECO:0000256" key="15">
    <source>
        <dbReference type="ARBA" id="ARBA00023268"/>
    </source>
</evidence>
<dbReference type="EMBL" id="BDGJ01000017">
    <property type="protein sequence ID" value="GAW91416.1"/>
    <property type="molecule type" value="Genomic_DNA"/>
</dbReference>
<dbReference type="GO" id="GO:0008835">
    <property type="term" value="F:diaminohydroxyphosphoribosylaminopyrimidine deaminase activity"/>
    <property type="evidence" value="ECO:0007669"/>
    <property type="project" value="UniProtKB-EC"/>
</dbReference>
<keyword evidence="10 20" id="KW-0479">Metal-binding</keyword>
<evidence type="ECO:0000256" key="14">
    <source>
        <dbReference type="ARBA" id="ARBA00023002"/>
    </source>
</evidence>
<evidence type="ECO:0000256" key="19">
    <source>
        <dbReference type="PIRSR" id="PIRSR006769-2"/>
    </source>
</evidence>
<feature type="binding site" evidence="19">
    <location>
        <position position="239"/>
    </location>
    <ligand>
        <name>NADP(+)</name>
        <dbReference type="ChEBI" id="CHEBI:58349"/>
    </ligand>
</feature>
<dbReference type="NCBIfam" id="TIGR00227">
    <property type="entry name" value="ribD_Cterm"/>
    <property type="match status" value="1"/>
</dbReference>
<keyword evidence="23" id="KW-1185">Reference proteome</keyword>
<accession>A0A1Z5HPF5</accession>
<keyword evidence="11" id="KW-0378">Hydrolase</keyword>
<dbReference type="GO" id="GO:0008270">
    <property type="term" value="F:zinc ion binding"/>
    <property type="evidence" value="ECO:0007669"/>
    <property type="project" value="InterPro"/>
</dbReference>
<dbReference type="PANTHER" id="PTHR38011:SF7">
    <property type="entry name" value="2,5-DIAMINO-6-RIBOSYLAMINO-4(3H)-PYRIMIDINONE 5'-PHOSPHATE REDUCTASE"/>
    <property type="match status" value="1"/>
</dbReference>
<dbReference type="InterPro" id="IPR002125">
    <property type="entry name" value="CMP_dCMP_dom"/>
</dbReference>
<feature type="binding site" evidence="19">
    <location>
        <position position="227"/>
    </location>
    <ligand>
        <name>substrate</name>
    </ligand>
</feature>
<evidence type="ECO:0000256" key="11">
    <source>
        <dbReference type="ARBA" id="ARBA00022801"/>
    </source>
</evidence>
<comment type="catalytic activity">
    <reaction evidence="17">
        <text>2,5-diamino-6-hydroxy-4-(5-phosphoribosylamino)-pyrimidine + H2O + H(+) = 5-amino-6-(5-phospho-D-ribosylamino)uracil + NH4(+)</text>
        <dbReference type="Rhea" id="RHEA:21868"/>
        <dbReference type="ChEBI" id="CHEBI:15377"/>
        <dbReference type="ChEBI" id="CHEBI:15378"/>
        <dbReference type="ChEBI" id="CHEBI:28938"/>
        <dbReference type="ChEBI" id="CHEBI:58453"/>
        <dbReference type="ChEBI" id="CHEBI:58614"/>
        <dbReference type="EC" id="3.5.4.26"/>
    </reaction>
</comment>
<keyword evidence="13 19" id="KW-0521">NADP</keyword>
<comment type="pathway">
    <text evidence="3">Cofactor biosynthesis; riboflavin biosynthesis; 5-amino-6-(D-ribitylamino)uracil from GTP: step 3/4.</text>
</comment>
<evidence type="ECO:0000256" key="20">
    <source>
        <dbReference type="PIRSR" id="PIRSR006769-3"/>
    </source>
</evidence>
<dbReference type="InterPro" id="IPR011549">
    <property type="entry name" value="RibD_C"/>
</dbReference>
<evidence type="ECO:0000259" key="21">
    <source>
        <dbReference type="PROSITE" id="PS51747"/>
    </source>
</evidence>
<dbReference type="SUPFAM" id="SSF53927">
    <property type="entry name" value="Cytidine deaminase-like"/>
    <property type="match status" value="1"/>
</dbReference>
<comment type="similarity">
    <text evidence="4">In the N-terminal section; belongs to the cytidine and deoxycytidylate deaminase family.</text>
</comment>
<organism evidence="22 23">
    <name type="scientific">Calderihabitans maritimus</name>
    <dbReference type="NCBI Taxonomy" id="1246530"/>
    <lineage>
        <taxon>Bacteria</taxon>
        <taxon>Bacillati</taxon>
        <taxon>Bacillota</taxon>
        <taxon>Clostridia</taxon>
        <taxon>Neomoorellales</taxon>
        <taxon>Calderihabitantaceae</taxon>
        <taxon>Calderihabitans</taxon>
    </lineage>
</organism>
<dbReference type="EC" id="3.5.4.26" evidence="6"/>
<dbReference type="Gene3D" id="3.40.430.10">
    <property type="entry name" value="Dihydrofolate Reductase, subunit A"/>
    <property type="match status" value="1"/>
</dbReference>
<comment type="catalytic activity">
    <reaction evidence="16">
        <text>5-amino-6-(5-phospho-D-ribitylamino)uracil + NADP(+) = 5-amino-6-(5-phospho-D-ribosylamino)uracil + NADPH + H(+)</text>
        <dbReference type="Rhea" id="RHEA:17845"/>
        <dbReference type="ChEBI" id="CHEBI:15378"/>
        <dbReference type="ChEBI" id="CHEBI:57783"/>
        <dbReference type="ChEBI" id="CHEBI:58349"/>
        <dbReference type="ChEBI" id="CHEBI:58421"/>
        <dbReference type="ChEBI" id="CHEBI:58453"/>
        <dbReference type="EC" id="1.1.1.193"/>
    </reaction>
</comment>
<feature type="binding site" evidence="20">
    <location>
        <position position="127"/>
    </location>
    <ligand>
        <name>Zn(2+)</name>
        <dbReference type="ChEBI" id="CHEBI:29105"/>
        <note>catalytic</note>
    </ligand>
</feature>
<evidence type="ECO:0000256" key="9">
    <source>
        <dbReference type="ARBA" id="ARBA00022619"/>
    </source>
</evidence>
<evidence type="ECO:0000256" key="1">
    <source>
        <dbReference type="ARBA" id="ARBA00002151"/>
    </source>
</evidence>
<dbReference type="PANTHER" id="PTHR38011">
    <property type="entry name" value="DIHYDROFOLATE REDUCTASE FAMILY PROTEIN (AFU_ORTHOLOGUE AFUA_8G06820)"/>
    <property type="match status" value="1"/>
</dbReference>
<feature type="binding site" evidence="20">
    <location>
        <position position="118"/>
    </location>
    <ligand>
        <name>Zn(2+)</name>
        <dbReference type="ChEBI" id="CHEBI:29105"/>
        <note>catalytic</note>
    </ligand>
</feature>
<dbReference type="InterPro" id="IPR016193">
    <property type="entry name" value="Cytidine_deaminase-like"/>
</dbReference>
<dbReference type="GO" id="GO:0050661">
    <property type="term" value="F:NADP binding"/>
    <property type="evidence" value="ECO:0007669"/>
    <property type="project" value="InterPro"/>
</dbReference>
<evidence type="ECO:0000256" key="18">
    <source>
        <dbReference type="PIRSR" id="PIRSR006769-1"/>
    </source>
</evidence>
<feature type="binding site" evidence="19">
    <location>
        <position position="250"/>
    </location>
    <ligand>
        <name>substrate</name>
    </ligand>
</feature>
<name>A0A1Z5HPF5_9FIRM</name>
<keyword evidence="12 20" id="KW-0862">Zinc</keyword>
<dbReference type="UniPathway" id="UPA00275">
    <property type="reaction ID" value="UER00401"/>
</dbReference>
<feature type="binding site" evidence="19">
    <location>
        <begin position="342"/>
        <end position="348"/>
    </location>
    <ligand>
        <name>NADP(+)</name>
        <dbReference type="ChEBI" id="CHEBI:58349"/>
    </ligand>
</feature>